<evidence type="ECO:0000259" key="1">
    <source>
        <dbReference type="Pfam" id="PF03354"/>
    </source>
</evidence>
<feature type="domain" description="Terminase large subunit-like ATPase" evidence="1">
    <location>
        <begin position="76"/>
        <end position="234"/>
    </location>
</feature>
<name>H9UJE5_SPIAZ</name>
<dbReference type="RefSeq" id="WP_014455621.1">
    <property type="nucleotide sequence ID" value="NC_017098.1"/>
</dbReference>
<dbReference type="HOGENOM" id="CLU_026632_6_2_12"/>
<accession>H9UJE5</accession>
<dbReference type="EMBL" id="CP003282">
    <property type="protein sequence ID" value="AFG37638.1"/>
    <property type="molecule type" value="Genomic_DNA"/>
</dbReference>
<dbReference type="STRING" id="889378.Spiaf_1579"/>
<reference evidence="4" key="1">
    <citation type="journal article" date="2013" name="Stand. Genomic Sci.">
        <title>Complete genome sequence of the halophilic bacterium Spirochaeta africana type strain (Z-7692(T)) from the alkaline Lake Magadi in the East African Rift.</title>
        <authorList>
            <person name="Liolos K."/>
            <person name="Abt B."/>
            <person name="Scheuner C."/>
            <person name="Teshima H."/>
            <person name="Held B."/>
            <person name="Lapidus A."/>
            <person name="Nolan M."/>
            <person name="Lucas S."/>
            <person name="Deshpande S."/>
            <person name="Cheng J.F."/>
            <person name="Tapia R."/>
            <person name="Goodwin L.A."/>
            <person name="Pitluck S."/>
            <person name="Pagani I."/>
            <person name="Ivanova N."/>
            <person name="Mavromatis K."/>
            <person name="Mikhailova N."/>
            <person name="Huntemann M."/>
            <person name="Pati A."/>
            <person name="Chen A."/>
            <person name="Palaniappan K."/>
            <person name="Land M."/>
            <person name="Rohde M."/>
            <person name="Tindall B.J."/>
            <person name="Detter J.C."/>
            <person name="Goker M."/>
            <person name="Bristow J."/>
            <person name="Eisen J.A."/>
            <person name="Markowitz V."/>
            <person name="Hugenholtz P."/>
            <person name="Woyke T."/>
            <person name="Klenk H.P."/>
            <person name="Kyrpides N.C."/>
        </authorList>
    </citation>
    <scope>NUCLEOTIDE SEQUENCE</scope>
    <source>
        <strain evidence="4">ATCC 700263 / DSM 8902 / Z-7692</strain>
    </source>
</reference>
<dbReference type="GO" id="GO:0004519">
    <property type="term" value="F:endonuclease activity"/>
    <property type="evidence" value="ECO:0007669"/>
    <property type="project" value="InterPro"/>
</dbReference>
<evidence type="ECO:0000313" key="3">
    <source>
        <dbReference type="EMBL" id="AFG37638.1"/>
    </source>
</evidence>
<keyword evidence="4" id="KW-1185">Reference proteome</keyword>
<dbReference type="PANTHER" id="PTHR41287">
    <property type="match status" value="1"/>
</dbReference>
<dbReference type="InterPro" id="IPR005021">
    <property type="entry name" value="Terminase_largesu-like"/>
</dbReference>
<dbReference type="PATRIC" id="fig|889378.3.peg.1571"/>
<dbReference type="Proteomes" id="UP000007383">
    <property type="component" value="Chromosome"/>
</dbReference>
<dbReference type="PANTHER" id="PTHR41287:SF1">
    <property type="entry name" value="PROTEIN YMFN"/>
    <property type="match status" value="1"/>
</dbReference>
<dbReference type="KEGG" id="sfc:Spiaf_1579"/>
<dbReference type="AlphaFoldDB" id="H9UJE5"/>
<evidence type="ECO:0000313" key="4">
    <source>
        <dbReference type="Proteomes" id="UP000007383"/>
    </source>
</evidence>
<feature type="domain" description="Terminase large subunit-like endonuclease" evidence="2">
    <location>
        <begin position="257"/>
        <end position="536"/>
    </location>
</feature>
<dbReference type="InterPro" id="IPR046461">
    <property type="entry name" value="TerL_ATPase"/>
</dbReference>
<proteinExistence type="predicted"/>
<dbReference type="Pfam" id="PF20441">
    <property type="entry name" value="TerL_nuclease"/>
    <property type="match status" value="1"/>
</dbReference>
<dbReference type="InterPro" id="IPR046462">
    <property type="entry name" value="TerL_nuclease"/>
</dbReference>
<evidence type="ECO:0000259" key="2">
    <source>
        <dbReference type="Pfam" id="PF20441"/>
    </source>
</evidence>
<organism evidence="3 4">
    <name type="scientific">Spirochaeta africana (strain ATCC 700263 / DSM 8902 / Z-7692)</name>
    <dbReference type="NCBI Taxonomy" id="889378"/>
    <lineage>
        <taxon>Bacteria</taxon>
        <taxon>Pseudomonadati</taxon>
        <taxon>Spirochaetota</taxon>
        <taxon>Spirochaetia</taxon>
        <taxon>Spirochaetales</taxon>
        <taxon>Spirochaetaceae</taxon>
        <taxon>Spirochaeta</taxon>
    </lineage>
</organism>
<sequence>MDRLWKYVDAVDSGEILTGKYIKLAVARFRRDIARQDDPDYPYRFDPAAAGKVVRFVEALKHIKGELAGQLIRLEPWQVFLIGQLYGWKRKDNGRRRFKRAFLFIARKNGKTLLGSALQIYDLLTEPGAEVYSVATSKEQANISFFNCREFVRKNNDLSELLDLYQYEVRNVPKAGVIKALSSDSGRHDGLNVSFCLADEVAAHRDSSAVNIMRSGMKSRVQPIMLQITTAGYSTSQDNPGFAEYELGKKLLDGTFQDDTFLPLIYELDQGDDWKDHRNYIKANPNLGVSVTLETLIEERNEAEAKPSYQGEFFTKTLNRFLQRISNEQWFSDDAIKSMIQDSPDDDYLRGLPVVGAIDLSKRIDFTAYTLMFWDAEQKKLIAKHRYYIPEEQIEEKMKNDSTLIWYWIREGWITATPGAVVDYDYLIRDVQQDRKKYSKLTSLVFDKWSATEIIKQLTDEMTMIEMDMSTRAMSEPAKAYETSLLKGEIIDPNPVSHWMTSNAQVFVDNNGNIKIRKIDYRSESRRIDSVITSIMTHNQLGEVIRQESRKRHAWGAVEY</sequence>
<gene>
    <name evidence="3" type="ordered locus">Spiaf_1579</name>
</gene>
<dbReference type="Gene3D" id="3.40.50.300">
    <property type="entry name" value="P-loop containing nucleotide triphosphate hydrolases"/>
    <property type="match status" value="1"/>
</dbReference>
<dbReference type="Pfam" id="PF03354">
    <property type="entry name" value="TerL_ATPase"/>
    <property type="match status" value="1"/>
</dbReference>
<dbReference type="InterPro" id="IPR027417">
    <property type="entry name" value="P-loop_NTPase"/>
</dbReference>
<protein>
    <submittedName>
        <fullName evidence="3">Phage terminase-like protein, large subunit</fullName>
    </submittedName>
</protein>
<dbReference type="eggNOG" id="COG4626">
    <property type="taxonomic scope" value="Bacteria"/>
</dbReference>